<reference evidence="3 4" key="1">
    <citation type="submission" date="2020-10" db="EMBL/GenBank/DDBJ databases">
        <authorList>
            <person name="Castelo-Branco R."/>
            <person name="Eusebio N."/>
            <person name="Adriana R."/>
            <person name="Vieira A."/>
            <person name="Brugerolle De Fraissinette N."/>
            <person name="Rezende De Castro R."/>
            <person name="Schneider M.P."/>
            <person name="Vasconcelos V."/>
            <person name="Leao P.N."/>
        </authorList>
    </citation>
    <scope>NUCLEOTIDE SEQUENCE [LARGE SCALE GENOMIC DNA]</scope>
    <source>
        <strain evidence="3 4">LEGE 07299</strain>
    </source>
</reference>
<name>A0ABR9TSK6_9NOSO</name>
<organism evidence="3 4">
    <name type="scientific">Nostoc cf. edaphicum LEGE 07299</name>
    <dbReference type="NCBI Taxonomy" id="2777974"/>
    <lineage>
        <taxon>Bacteria</taxon>
        <taxon>Bacillati</taxon>
        <taxon>Cyanobacteriota</taxon>
        <taxon>Cyanophyceae</taxon>
        <taxon>Nostocales</taxon>
        <taxon>Nostocaceae</taxon>
        <taxon>Nostoc</taxon>
    </lineage>
</organism>
<keyword evidence="1 3" id="KW-0378">Hydrolase</keyword>
<evidence type="ECO:0000313" key="3">
    <source>
        <dbReference type="EMBL" id="MBE9103405.1"/>
    </source>
</evidence>
<proteinExistence type="predicted"/>
<dbReference type="InterPro" id="IPR029058">
    <property type="entry name" value="AB_hydrolase_fold"/>
</dbReference>
<sequence length="332" mass="37605">MKPSPVMYALIVNDFQTALGKDNMQRKTFRTSDGAELSYISAGSGQPIVMLHGWSQSAEQFKYQIPVFAEHYQVIAVDLRGHGESEKVHFGYRISRLAQDIHELISTLKLQKPHLFGHSMGCSLIWSYLDLFGLDEIDRLVLVDQSPLVVSQSHWNAQEIAESGAVFTAEQLNAAVHTLENGNAEELTRSLLTSMVTPAMSEEQFEWIVECNQRLPRAIAATLLYNHAHTDWRDQIVRIRKPTLVISGRKSIIPWRSQVWINQSIPDSELEIFEADEGGGHFTFIENPEKFNRRVLQFLSRWRSLSFGESLAVNQERQTPGLDILITASTIA</sequence>
<dbReference type="RefSeq" id="WP_194040183.1">
    <property type="nucleotide sequence ID" value="NZ_JADEXF010000001.1"/>
</dbReference>
<dbReference type="Gene3D" id="3.40.50.1820">
    <property type="entry name" value="alpha/beta hydrolase"/>
    <property type="match status" value="1"/>
</dbReference>
<gene>
    <name evidence="3" type="ORF">IQ229_00050</name>
</gene>
<dbReference type="GO" id="GO:0016787">
    <property type="term" value="F:hydrolase activity"/>
    <property type="evidence" value="ECO:0007669"/>
    <property type="project" value="UniProtKB-KW"/>
</dbReference>
<evidence type="ECO:0000259" key="2">
    <source>
        <dbReference type="Pfam" id="PF00561"/>
    </source>
</evidence>
<evidence type="ECO:0000313" key="4">
    <source>
        <dbReference type="Proteomes" id="UP000647836"/>
    </source>
</evidence>
<protein>
    <submittedName>
        <fullName evidence="3">Alpha/beta hydrolase</fullName>
    </submittedName>
</protein>
<dbReference type="InterPro" id="IPR050266">
    <property type="entry name" value="AB_hydrolase_sf"/>
</dbReference>
<dbReference type="EMBL" id="JADEXF010000001">
    <property type="protein sequence ID" value="MBE9103405.1"/>
    <property type="molecule type" value="Genomic_DNA"/>
</dbReference>
<dbReference type="SUPFAM" id="SSF53474">
    <property type="entry name" value="alpha/beta-Hydrolases"/>
    <property type="match status" value="1"/>
</dbReference>
<comment type="caution">
    <text evidence="3">The sequence shown here is derived from an EMBL/GenBank/DDBJ whole genome shotgun (WGS) entry which is preliminary data.</text>
</comment>
<feature type="domain" description="AB hydrolase-1" evidence="2">
    <location>
        <begin position="47"/>
        <end position="288"/>
    </location>
</feature>
<dbReference type="PANTHER" id="PTHR43798:SF31">
    <property type="entry name" value="AB HYDROLASE SUPERFAMILY PROTEIN YCLE"/>
    <property type="match status" value="1"/>
</dbReference>
<dbReference type="PRINTS" id="PR00412">
    <property type="entry name" value="EPOXHYDRLASE"/>
</dbReference>
<dbReference type="Proteomes" id="UP000647836">
    <property type="component" value="Unassembled WGS sequence"/>
</dbReference>
<dbReference type="InterPro" id="IPR000639">
    <property type="entry name" value="Epox_hydrolase-like"/>
</dbReference>
<dbReference type="PANTHER" id="PTHR43798">
    <property type="entry name" value="MONOACYLGLYCEROL LIPASE"/>
    <property type="match status" value="1"/>
</dbReference>
<dbReference type="InterPro" id="IPR000073">
    <property type="entry name" value="AB_hydrolase_1"/>
</dbReference>
<evidence type="ECO:0000256" key="1">
    <source>
        <dbReference type="ARBA" id="ARBA00022801"/>
    </source>
</evidence>
<keyword evidence="4" id="KW-1185">Reference proteome</keyword>
<accession>A0ABR9TSK6</accession>
<dbReference type="Pfam" id="PF00561">
    <property type="entry name" value="Abhydrolase_1"/>
    <property type="match status" value="1"/>
</dbReference>